<evidence type="ECO:0000313" key="1">
    <source>
        <dbReference type="EMBL" id="CTQ66866.1"/>
    </source>
</evidence>
<dbReference type="STRING" id="388408.LAX5112_01122"/>
<keyword evidence="2" id="KW-1185">Reference proteome</keyword>
<gene>
    <name evidence="1" type="ORF">LAX5112_01122</name>
</gene>
<dbReference type="Proteomes" id="UP000053235">
    <property type="component" value="Unassembled WGS sequence"/>
</dbReference>
<accession>A0A0M6ZXD7</accession>
<dbReference type="EMBL" id="CXWD01000004">
    <property type="protein sequence ID" value="CTQ66866.1"/>
    <property type="molecule type" value="Genomic_DNA"/>
</dbReference>
<dbReference type="AlphaFoldDB" id="A0A0M6ZXD7"/>
<proteinExistence type="predicted"/>
<organism evidence="1 2">
    <name type="scientific">Roseibium alexandrii</name>
    <dbReference type="NCBI Taxonomy" id="388408"/>
    <lineage>
        <taxon>Bacteria</taxon>
        <taxon>Pseudomonadati</taxon>
        <taxon>Pseudomonadota</taxon>
        <taxon>Alphaproteobacteria</taxon>
        <taxon>Hyphomicrobiales</taxon>
        <taxon>Stappiaceae</taxon>
        <taxon>Roseibium</taxon>
    </lineage>
</organism>
<evidence type="ECO:0000313" key="2">
    <source>
        <dbReference type="Proteomes" id="UP000053235"/>
    </source>
</evidence>
<reference evidence="2" key="1">
    <citation type="submission" date="2015-07" db="EMBL/GenBank/DDBJ databases">
        <authorList>
            <person name="Rodrigo-Torres Lidia"/>
            <person name="Arahal R.David."/>
        </authorList>
    </citation>
    <scope>NUCLEOTIDE SEQUENCE [LARGE SCALE GENOMIC DNA]</scope>
    <source>
        <strain evidence="2">CECT 5112</strain>
    </source>
</reference>
<protein>
    <submittedName>
        <fullName evidence="1">Uncharacterized protein</fullName>
    </submittedName>
</protein>
<sequence>MSRKSYNIITLIQDRSKQGAGLATVGQLSNICTSGLRVL</sequence>
<name>A0A0M6ZXD7_9HYPH</name>